<keyword evidence="2" id="KW-1185">Reference proteome</keyword>
<dbReference type="EMBL" id="JBHSMZ010000001">
    <property type="protein sequence ID" value="MFC5547027.1"/>
    <property type="molecule type" value="Genomic_DNA"/>
</dbReference>
<gene>
    <name evidence="1" type="ORF">ACFPO9_00690</name>
</gene>
<accession>A0ABW0RVL4</accession>
<evidence type="ECO:0000313" key="1">
    <source>
        <dbReference type="EMBL" id="MFC5547027.1"/>
    </source>
</evidence>
<dbReference type="RefSeq" id="WP_379765539.1">
    <property type="nucleotide sequence ID" value="NZ_JBHSMZ010000001.1"/>
</dbReference>
<proteinExistence type="predicted"/>
<protein>
    <submittedName>
        <fullName evidence="1">Uncharacterized protein</fullName>
    </submittedName>
</protein>
<name>A0ABW0RVL4_9BURK</name>
<sequence>MPNILLAQVLLGLLVQPICIAYVTSFKIGMMRWTINCGDFEGKQVTMVLHGNKNLRGMPKLQAKTCQAR</sequence>
<comment type="caution">
    <text evidence="1">The sequence shown here is derived from an EMBL/GenBank/DDBJ whole genome shotgun (WGS) entry which is preliminary data.</text>
</comment>
<dbReference type="Proteomes" id="UP001596086">
    <property type="component" value="Unassembled WGS sequence"/>
</dbReference>
<reference evidence="2" key="1">
    <citation type="journal article" date="2019" name="Int. J. Syst. Evol. Microbiol.">
        <title>The Global Catalogue of Microorganisms (GCM) 10K type strain sequencing project: providing services to taxonomists for standard genome sequencing and annotation.</title>
        <authorList>
            <consortium name="The Broad Institute Genomics Platform"/>
            <consortium name="The Broad Institute Genome Sequencing Center for Infectious Disease"/>
            <person name="Wu L."/>
            <person name="Ma J."/>
        </authorList>
    </citation>
    <scope>NUCLEOTIDE SEQUENCE [LARGE SCALE GENOMIC DNA]</scope>
    <source>
        <strain evidence="2">CGMCC 4.5798</strain>
    </source>
</reference>
<organism evidence="1 2">
    <name type="scientific">Massilia aerilata</name>
    <dbReference type="NCBI Taxonomy" id="453817"/>
    <lineage>
        <taxon>Bacteria</taxon>
        <taxon>Pseudomonadati</taxon>
        <taxon>Pseudomonadota</taxon>
        <taxon>Betaproteobacteria</taxon>
        <taxon>Burkholderiales</taxon>
        <taxon>Oxalobacteraceae</taxon>
        <taxon>Telluria group</taxon>
        <taxon>Massilia</taxon>
    </lineage>
</organism>
<evidence type="ECO:0000313" key="2">
    <source>
        <dbReference type="Proteomes" id="UP001596086"/>
    </source>
</evidence>